<gene>
    <name evidence="1" type="ORF">LCGC14_1330790</name>
</gene>
<dbReference type="EMBL" id="LAZR01008034">
    <property type="protein sequence ID" value="KKM81332.1"/>
    <property type="molecule type" value="Genomic_DNA"/>
</dbReference>
<evidence type="ECO:0000313" key="1">
    <source>
        <dbReference type="EMBL" id="KKM81332.1"/>
    </source>
</evidence>
<organism evidence="1">
    <name type="scientific">marine sediment metagenome</name>
    <dbReference type="NCBI Taxonomy" id="412755"/>
    <lineage>
        <taxon>unclassified sequences</taxon>
        <taxon>metagenomes</taxon>
        <taxon>ecological metagenomes</taxon>
    </lineage>
</organism>
<comment type="caution">
    <text evidence="1">The sequence shown here is derived from an EMBL/GenBank/DDBJ whole genome shotgun (WGS) entry which is preliminary data.</text>
</comment>
<name>A0A0F9NJ48_9ZZZZ</name>
<protein>
    <submittedName>
        <fullName evidence="1">Uncharacterized protein</fullName>
    </submittedName>
</protein>
<dbReference type="AlphaFoldDB" id="A0A0F9NJ48"/>
<proteinExistence type="predicted"/>
<sequence>MRTLSYLSQEDKIAEEQLTPEGMDNYNKASTYLINKALTTGDSLMLRATKTIMDKVAAQLAKSQEVCPEKGKIASDILKVWYPNDEYKELNGSDLILLNMKCFRVAEYIISLCQGTGKRLDRPELEEKCKDIIEKLLTAYDVMLACQIPEKYVESQELIKQKGADQIIALFDEEEK</sequence>
<accession>A0A0F9NJ48</accession>
<reference evidence="1" key="1">
    <citation type="journal article" date="2015" name="Nature">
        <title>Complex archaea that bridge the gap between prokaryotes and eukaryotes.</title>
        <authorList>
            <person name="Spang A."/>
            <person name="Saw J.H."/>
            <person name="Jorgensen S.L."/>
            <person name="Zaremba-Niedzwiedzka K."/>
            <person name="Martijn J."/>
            <person name="Lind A.E."/>
            <person name="van Eijk R."/>
            <person name="Schleper C."/>
            <person name="Guy L."/>
            <person name="Ettema T.J."/>
        </authorList>
    </citation>
    <scope>NUCLEOTIDE SEQUENCE</scope>
</reference>